<evidence type="ECO:0000256" key="1">
    <source>
        <dbReference type="ARBA" id="ARBA00004477"/>
    </source>
</evidence>
<evidence type="ECO:0000313" key="10">
    <source>
        <dbReference type="Proteomes" id="UP001230268"/>
    </source>
</evidence>
<dbReference type="AlphaFoldDB" id="A0AAD8LQ17"/>
<evidence type="ECO:0000256" key="3">
    <source>
        <dbReference type="ARBA" id="ARBA00022692"/>
    </source>
</evidence>
<sequence>MRGGDKLKPYRRGADAESVTSSSQRESISSKSNQLQNGKRLSYTKRLFKLPLALHRFKMQIPIETEATKAERRKAMLKEIGLAVVLFSVVCVCYITYQLLQEVMMRIPLAGVKKFDYPVFLVFMCFAVNLFTTAVLLGFMQLKLNRENKINMSSTSERKTVFDMLDWQIAGLGTIAATTNVLAMTMSLTAIKYVGVPTQIVIKSAKMIPILIGGFVLFKKRYPLYDYVAVFLITTFIFLFNYFKPTNKASAANTPFGLAMCFLSLLMDGITGPIEDKILALKDLHPYLLLFILNFFGFPVAFVAVFVAEGTAPMRIIWENPQLWVYVFALAFTASIGQVFIVLCLKLYGSLYTTLITTVRKIASSLLSIYTFQHPMSVMQWVSMSGTFATLLGRQVIKYKLGKKKGEQPNKQSGH</sequence>
<evidence type="ECO:0000313" key="9">
    <source>
        <dbReference type="EMBL" id="KAK1443166.1"/>
    </source>
</evidence>
<name>A0AAD8LQ17_BABGI</name>
<dbReference type="Pfam" id="PF08449">
    <property type="entry name" value="UAA"/>
    <property type="match status" value="1"/>
</dbReference>
<keyword evidence="4" id="KW-0256">Endoplasmic reticulum</keyword>
<reference evidence="9" key="1">
    <citation type="submission" date="2023-08" db="EMBL/GenBank/DDBJ databases">
        <title>Draft sequence of the Babesia gibsoni genome.</title>
        <authorList>
            <person name="Yamagishi J.Y."/>
            <person name="Xuan X.X."/>
        </authorList>
    </citation>
    <scope>NUCLEOTIDE SEQUENCE</scope>
    <source>
        <strain evidence="9">Azabu</strain>
    </source>
</reference>
<protein>
    <submittedName>
        <fullName evidence="9">Solute carrier family 35 member B like protein</fullName>
    </submittedName>
</protein>
<feature type="transmembrane region" description="Helical" evidence="8">
    <location>
        <begin position="225"/>
        <end position="243"/>
    </location>
</feature>
<keyword evidence="2" id="KW-0813">Transport</keyword>
<evidence type="ECO:0000256" key="8">
    <source>
        <dbReference type="SAM" id="Phobius"/>
    </source>
</evidence>
<keyword evidence="6 8" id="KW-0472">Membrane</keyword>
<dbReference type="GO" id="GO:0005459">
    <property type="term" value="F:UDP-galactose transmembrane transporter activity"/>
    <property type="evidence" value="ECO:0007669"/>
    <property type="project" value="TreeGrafter"/>
</dbReference>
<feature type="transmembrane region" description="Helical" evidence="8">
    <location>
        <begin position="255"/>
        <end position="274"/>
    </location>
</feature>
<dbReference type="PANTHER" id="PTHR10778">
    <property type="entry name" value="SOLUTE CARRIER FAMILY 35 MEMBER B"/>
    <property type="match status" value="1"/>
</dbReference>
<keyword evidence="3 8" id="KW-0812">Transmembrane</keyword>
<feature type="compositionally biased region" description="Low complexity" evidence="7">
    <location>
        <begin position="18"/>
        <end position="32"/>
    </location>
</feature>
<evidence type="ECO:0000256" key="7">
    <source>
        <dbReference type="SAM" id="MobiDB-lite"/>
    </source>
</evidence>
<evidence type="ECO:0000256" key="4">
    <source>
        <dbReference type="ARBA" id="ARBA00022824"/>
    </source>
</evidence>
<dbReference type="GO" id="GO:0000139">
    <property type="term" value="C:Golgi membrane"/>
    <property type="evidence" value="ECO:0007669"/>
    <property type="project" value="TreeGrafter"/>
</dbReference>
<proteinExistence type="predicted"/>
<feature type="transmembrane region" description="Helical" evidence="8">
    <location>
        <begin position="323"/>
        <end position="345"/>
    </location>
</feature>
<keyword evidence="10" id="KW-1185">Reference proteome</keyword>
<evidence type="ECO:0000256" key="2">
    <source>
        <dbReference type="ARBA" id="ARBA00022448"/>
    </source>
</evidence>
<organism evidence="9 10">
    <name type="scientific">Babesia gibsoni</name>
    <dbReference type="NCBI Taxonomy" id="33632"/>
    <lineage>
        <taxon>Eukaryota</taxon>
        <taxon>Sar</taxon>
        <taxon>Alveolata</taxon>
        <taxon>Apicomplexa</taxon>
        <taxon>Aconoidasida</taxon>
        <taxon>Piroplasmida</taxon>
        <taxon>Babesiidae</taxon>
        <taxon>Babesia</taxon>
    </lineage>
</organism>
<dbReference type="InterPro" id="IPR013657">
    <property type="entry name" value="SCL35B1-4/HUT1"/>
</dbReference>
<dbReference type="PANTHER" id="PTHR10778:SF10">
    <property type="entry name" value="SOLUTE CARRIER FAMILY 35 MEMBER B1"/>
    <property type="match status" value="1"/>
</dbReference>
<feature type="region of interest" description="Disordered" evidence="7">
    <location>
        <begin position="1"/>
        <end position="37"/>
    </location>
</feature>
<comment type="subcellular location">
    <subcellularLocation>
        <location evidence="1">Endoplasmic reticulum membrane</location>
        <topology evidence="1">Multi-pass membrane protein</topology>
    </subcellularLocation>
</comment>
<gene>
    <name evidence="9" type="ORF">BgAZ_200420</name>
</gene>
<feature type="transmembrane region" description="Helical" evidence="8">
    <location>
        <begin position="286"/>
        <end position="308"/>
    </location>
</feature>
<dbReference type="GO" id="GO:0005789">
    <property type="term" value="C:endoplasmic reticulum membrane"/>
    <property type="evidence" value="ECO:0007669"/>
    <property type="project" value="UniProtKB-SubCell"/>
</dbReference>
<dbReference type="GO" id="GO:0005460">
    <property type="term" value="F:UDP-glucose transmembrane transporter activity"/>
    <property type="evidence" value="ECO:0007669"/>
    <property type="project" value="TreeGrafter"/>
</dbReference>
<accession>A0AAD8LQ17</accession>
<evidence type="ECO:0000256" key="5">
    <source>
        <dbReference type="ARBA" id="ARBA00022989"/>
    </source>
</evidence>
<dbReference type="Proteomes" id="UP001230268">
    <property type="component" value="Unassembled WGS sequence"/>
</dbReference>
<feature type="compositionally biased region" description="Basic and acidic residues" evidence="7">
    <location>
        <begin position="1"/>
        <end position="15"/>
    </location>
</feature>
<dbReference type="EMBL" id="JAVEPI010000002">
    <property type="protein sequence ID" value="KAK1443166.1"/>
    <property type="molecule type" value="Genomic_DNA"/>
</dbReference>
<feature type="transmembrane region" description="Helical" evidence="8">
    <location>
        <begin position="120"/>
        <end position="144"/>
    </location>
</feature>
<keyword evidence="5 8" id="KW-1133">Transmembrane helix</keyword>
<comment type="caution">
    <text evidence="9">The sequence shown here is derived from an EMBL/GenBank/DDBJ whole genome shotgun (WGS) entry which is preliminary data.</text>
</comment>
<feature type="transmembrane region" description="Helical" evidence="8">
    <location>
        <begin position="80"/>
        <end position="100"/>
    </location>
</feature>
<evidence type="ECO:0000256" key="6">
    <source>
        <dbReference type="ARBA" id="ARBA00023136"/>
    </source>
</evidence>
<feature type="transmembrane region" description="Helical" evidence="8">
    <location>
        <begin position="165"/>
        <end position="188"/>
    </location>
</feature>
<feature type="transmembrane region" description="Helical" evidence="8">
    <location>
        <begin position="200"/>
        <end position="218"/>
    </location>
</feature>